<dbReference type="Pfam" id="PF00586">
    <property type="entry name" value="AIRS"/>
    <property type="match status" value="1"/>
</dbReference>
<dbReference type="RefSeq" id="WP_242455796.1">
    <property type="nucleotide sequence ID" value="NZ_AP022873.1"/>
</dbReference>
<evidence type="ECO:0000256" key="1">
    <source>
        <dbReference type="ARBA" id="ARBA00006243"/>
    </source>
</evidence>
<sequence length="390" mass="41618">MEKILLGHGSGGKLMHNLIREYFVPEFGLKELNDSAIIELGYNVVRTPESMQLPGDTVARNISVPSKVRKQALQSNNPEIALPSACNNKFRFAFTTDSYVVSPIFFPGGNIGELAVNGTVNDLSMVGAVPLYLSVGFIIEEGFPFNSLKTILSSMAESARRAGVKIVAGDTKVVDKGKGDGIFINTSGVGIIPDGIELSPSNISAGDRVIVSGFIGNHGIAVLSERNGLFFDPPVLSDTASLNGLVKFMFDAASKSAISNPHSSIKMMRDPTRGGIATTLKELAIESNLCIIIYEEAMPISNGVRGACELLGLDPLYIANEGILIAIVSPDMANLLVEQMRLHPMGRDAVIIGEVVDSDQRTNGMVLLKTSIGGTRIIDMLAGEQLPRIC</sequence>
<dbReference type="PANTHER" id="PTHR30303:SF0">
    <property type="entry name" value="CARBAMOYL DEHYDRATASE HYPE"/>
    <property type="match status" value="1"/>
</dbReference>
<dbReference type="InterPro" id="IPR010918">
    <property type="entry name" value="PurM-like_C_dom"/>
</dbReference>
<evidence type="ECO:0000313" key="4">
    <source>
        <dbReference type="EMBL" id="BCB95493.1"/>
    </source>
</evidence>
<dbReference type="Gene3D" id="3.30.1330.10">
    <property type="entry name" value="PurM-like, N-terminal domain"/>
    <property type="match status" value="1"/>
</dbReference>
<dbReference type="NCBIfam" id="TIGR02124">
    <property type="entry name" value="hypE"/>
    <property type="match status" value="1"/>
</dbReference>
<dbReference type="GO" id="GO:0051604">
    <property type="term" value="P:protein maturation"/>
    <property type="evidence" value="ECO:0007669"/>
    <property type="project" value="TreeGrafter"/>
</dbReference>
<proteinExistence type="inferred from homology"/>
<organism evidence="4 5">
    <name type="scientific">Dissulfurispira thermophila</name>
    <dbReference type="NCBI Taxonomy" id="2715679"/>
    <lineage>
        <taxon>Bacteria</taxon>
        <taxon>Pseudomonadati</taxon>
        <taxon>Nitrospirota</taxon>
        <taxon>Thermodesulfovibrionia</taxon>
        <taxon>Thermodesulfovibrionales</taxon>
        <taxon>Dissulfurispiraceae</taxon>
        <taxon>Dissulfurispira</taxon>
    </lineage>
</organism>
<dbReference type="Proteomes" id="UP000516360">
    <property type="component" value="Chromosome"/>
</dbReference>
<keyword evidence="5" id="KW-1185">Reference proteome</keyword>
<evidence type="ECO:0000259" key="3">
    <source>
        <dbReference type="Pfam" id="PF02769"/>
    </source>
</evidence>
<dbReference type="InterPro" id="IPR011854">
    <property type="entry name" value="HypE"/>
</dbReference>
<protein>
    <submittedName>
        <fullName evidence="4">Hydrogenase expression/formation protein HypE</fullName>
    </submittedName>
</protein>
<dbReference type="CDD" id="cd02197">
    <property type="entry name" value="HypE"/>
    <property type="match status" value="1"/>
</dbReference>
<dbReference type="Pfam" id="PF02769">
    <property type="entry name" value="AIRS_C"/>
    <property type="match status" value="1"/>
</dbReference>
<reference evidence="4 5" key="1">
    <citation type="submission" date="2020-03" db="EMBL/GenBank/DDBJ databases">
        <title>Complete genome sequences of two sulfur-disproportionating bacterial strains T55J and Mzg5.</title>
        <authorList>
            <person name="Umezawa K."/>
            <person name="Kojima H."/>
            <person name="Kato Y."/>
            <person name="Fukui M."/>
        </authorList>
    </citation>
    <scope>NUCLEOTIDE SEQUENCE [LARGE SCALE GENOMIC DNA]</scope>
    <source>
        <strain evidence="4 5">T55J</strain>
    </source>
</reference>
<dbReference type="InterPro" id="IPR036921">
    <property type="entry name" value="PurM-like_N_sf"/>
</dbReference>
<evidence type="ECO:0000259" key="2">
    <source>
        <dbReference type="Pfam" id="PF00586"/>
    </source>
</evidence>
<feature type="domain" description="PurM-like N-terminal" evidence="2">
    <location>
        <begin position="88"/>
        <end position="192"/>
    </location>
</feature>
<name>A0A7G1GZZ1_9BACT</name>
<comment type="similarity">
    <text evidence="1">Belongs to the HypE family.</text>
</comment>
<dbReference type="Gene3D" id="3.90.650.10">
    <property type="entry name" value="PurM-like C-terminal domain"/>
    <property type="match status" value="1"/>
</dbReference>
<dbReference type="PANTHER" id="PTHR30303">
    <property type="entry name" value="HYDROGENASE ISOENZYMES FORMATION PROTEIN HYPE"/>
    <property type="match status" value="1"/>
</dbReference>
<dbReference type="SUPFAM" id="SSF56042">
    <property type="entry name" value="PurM C-terminal domain-like"/>
    <property type="match status" value="1"/>
</dbReference>
<dbReference type="SUPFAM" id="SSF55326">
    <property type="entry name" value="PurM N-terminal domain-like"/>
    <property type="match status" value="1"/>
</dbReference>
<gene>
    <name evidence="4" type="primary">hypE</name>
    <name evidence="4" type="ORF">JZK55_04150</name>
</gene>
<accession>A0A7G1GZZ1</accession>
<dbReference type="InterPro" id="IPR036676">
    <property type="entry name" value="PurM-like_C_sf"/>
</dbReference>
<dbReference type="EMBL" id="AP022873">
    <property type="protein sequence ID" value="BCB95493.1"/>
    <property type="molecule type" value="Genomic_DNA"/>
</dbReference>
<dbReference type="PIRSF" id="PIRSF005644">
    <property type="entry name" value="Hdrgns_mtr_HypE"/>
    <property type="match status" value="1"/>
</dbReference>
<dbReference type="KEGG" id="dtp:JZK55_04150"/>
<dbReference type="AlphaFoldDB" id="A0A7G1GZZ1"/>
<feature type="domain" description="PurM-like C-terminal" evidence="3">
    <location>
        <begin position="205"/>
        <end position="359"/>
    </location>
</feature>
<evidence type="ECO:0000313" key="5">
    <source>
        <dbReference type="Proteomes" id="UP000516360"/>
    </source>
</evidence>
<dbReference type="InterPro" id="IPR016188">
    <property type="entry name" value="PurM-like_N"/>
</dbReference>